<keyword evidence="3" id="KW-1185">Reference proteome</keyword>
<comment type="caution">
    <text evidence="2">The sequence shown here is derived from an EMBL/GenBank/DDBJ whole genome shotgun (WGS) entry which is preliminary data.</text>
</comment>
<dbReference type="PANTHER" id="PTHR43194">
    <property type="entry name" value="HYDROLASE ALPHA/BETA FOLD FAMILY"/>
    <property type="match status" value="1"/>
</dbReference>
<feature type="domain" description="AB hydrolase-1" evidence="1">
    <location>
        <begin position="2"/>
        <end position="231"/>
    </location>
</feature>
<name>A0A1A6C0X2_9GAMM</name>
<dbReference type="Pfam" id="PF12697">
    <property type="entry name" value="Abhydrolase_6"/>
    <property type="match status" value="1"/>
</dbReference>
<protein>
    <recommendedName>
        <fullName evidence="1">AB hydrolase-1 domain-containing protein</fullName>
    </recommendedName>
</protein>
<dbReference type="Gene3D" id="3.40.50.1820">
    <property type="entry name" value="alpha/beta hydrolase"/>
    <property type="match status" value="1"/>
</dbReference>
<proteinExistence type="predicted"/>
<evidence type="ECO:0000313" key="2">
    <source>
        <dbReference type="EMBL" id="OBS08205.1"/>
    </source>
</evidence>
<gene>
    <name evidence="2" type="ORF">Thpro_022455</name>
</gene>
<organism evidence="2 3">
    <name type="scientific">Acidihalobacter prosperus</name>
    <dbReference type="NCBI Taxonomy" id="160660"/>
    <lineage>
        <taxon>Bacteria</taxon>
        <taxon>Pseudomonadati</taxon>
        <taxon>Pseudomonadota</taxon>
        <taxon>Gammaproteobacteria</taxon>
        <taxon>Chromatiales</taxon>
        <taxon>Ectothiorhodospiraceae</taxon>
        <taxon>Acidihalobacter</taxon>
    </lineage>
</organism>
<dbReference type="SUPFAM" id="SSF53474">
    <property type="entry name" value="alpha/beta-Hydrolases"/>
    <property type="match status" value="1"/>
</dbReference>
<dbReference type="InterPro" id="IPR029058">
    <property type="entry name" value="AB_hydrolase_fold"/>
</dbReference>
<dbReference type="Proteomes" id="UP000029273">
    <property type="component" value="Unassembled WGS sequence"/>
</dbReference>
<dbReference type="EMBL" id="JQSG02000006">
    <property type="protein sequence ID" value="OBS08205.1"/>
    <property type="molecule type" value="Genomic_DNA"/>
</dbReference>
<sequence length="247" mass="26071">MIPGWGMHAGVFAGLADSLSSRFRVTCVDLPGHGNSAGVAWPDDVGSVADLLLAAAPPRAAWLGWSLGGLAAIAASAREADRIDRLVLLAATPRFTATGDWLCAMSADELAGFAERFERHPERTLQRFQALQFSRDVDSGRGLRRLRALLGDGEIAVPALAAALRVLLEADMRAALAACGRPVCALLGGDDPLIPACVSSALSQLLPRIRIERIEGAGHAPFITHEEVVAATIADMLQEPAAPEREE</sequence>
<dbReference type="InterPro" id="IPR050228">
    <property type="entry name" value="Carboxylesterase_BioH"/>
</dbReference>
<dbReference type="InterPro" id="IPR000073">
    <property type="entry name" value="AB_hydrolase_1"/>
</dbReference>
<accession>A0A1A6C0X2</accession>
<evidence type="ECO:0000313" key="3">
    <source>
        <dbReference type="Proteomes" id="UP000029273"/>
    </source>
</evidence>
<dbReference type="PANTHER" id="PTHR43194:SF5">
    <property type="entry name" value="PIMELOYL-[ACYL-CARRIER PROTEIN] METHYL ESTER ESTERASE"/>
    <property type="match status" value="1"/>
</dbReference>
<dbReference type="PRINTS" id="PR00111">
    <property type="entry name" value="ABHYDROLASE"/>
</dbReference>
<dbReference type="AlphaFoldDB" id="A0A1A6C0X2"/>
<reference evidence="2 3" key="1">
    <citation type="journal article" date="2014" name="Genome Announc.">
        <title>Draft Genome Sequence of the Iron-Oxidizing, Acidophilic, and Halotolerant 'Thiobacillus prosperus' Type Strain DSM 5130.</title>
        <authorList>
            <person name="Ossandon F.J."/>
            <person name="Cardenas J.P."/>
            <person name="Corbett M."/>
            <person name="Quatrini R."/>
            <person name="Holmes D.S."/>
            <person name="Watkin E."/>
        </authorList>
    </citation>
    <scope>NUCLEOTIDE SEQUENCE [LARGE SCALE GENOMIC DNA]</scope>
    <source>
        <strain evidence="2 3">DSM 5130</strain>
    </source>
</reference>
<evidence type="ECO:0000259" key="1">
    <source>
        <dbReference type="Pfam" id="PF12697"/>
    </source>
</evidence>